<accession>A0AAD9L0K6</accession>
<organism evidence="1 2">
    <name type="scientific">Ridgeia piscesae</name>
    <name type="common">Tubeworm</name>
    <dbReference type="NCBI Taxonomy" id="27915"/>
    <lineage>
        <taxon>Eukaryota</taxon>
        <taxon>Metazoa</taxon>
        <taxon>Spiralia</taxon>
        <taxon>Lophotrochozoa</taxon>
        <taxon>Annelida</taxon>
        <taxon>Polychaeta</taxon>
        <taxon>Sedentaria</taxon>
        <taxon>Canalipalpata</taxon>
        <taxon>Sabellida</taxon>
        <taxon>Siboglinidae</taxon>
        <taxon>Ridgeia</taxon>
    </lineage>
</organism>
<dbReference type="InterPro" id="IPR029151">
    <property type="entry name" value="Sensor-like_sf"/>
</dbReference>
<dbReference type="Gene3D" id="3.30.450.20">
    <property type="entry name" value="PAS domain"/>
    <property type="match status" value="2"/>
</dbReference>
<dbReference type="PANTHER" id="PTHR10166">
    <property type="entry name" value="VOLTAGE-DEPENDENT CALCIUM CHANNEL SUBUNIT ALPHA-2/DELTA-RELATED"/>
    <property type="match status" value="1"/>
</dbReference>
<comment type="caution">
    <text evidence="1">The sequence shown here is derived from an EMBL/GenBank/DDBJ whole genome shotgun (WGS) entry which is preliminary data.</text>
</comment>
<name>A0AAD9L0K6_RIDPI</name>
<proteinExistence type="predicted"/>
<reference evidence="1" key="1">
    <citation type="journal article" date="2023" name="Mol. Biol. Evol.">
        <title>Third-Generation Sequencing Reveals the Adaptive Role of the Epigenome in Three Deep-Sea Polychaetes.</title>
        <authorList>
            <person name="Perez M."/>
            <person name="Aroh O."/>
            <person name="Sun Y."/>
            <person name="Lan Y."/>
            <person name="Juniper S.K."/>
            <person name="Young C.R."/>
            <person name="Angers B."/>
            <person name="Qian P.Y."/>
        </authorList>
    </citation>
    <scope>NUCLEOTIDE SEQUENCE</scope>
    <source>
        <strain evidence="1">R07B-5</strain>
    </source>
</reference>
<dbReference type="EMBL" id="JAODUO010000413">
    <property type="protein sequence ID" value="KAK2181047.1"/>
    <property type="molecule type" value="Genomic_DNA"/>
</dbReference>
<dbReference type="GO" id="GO:0005891">
    <property type="term" value="C:voltage-gated calcium channel complex"/>
    <property type="evidence" value="ECO:0007669"/>
    <property type="project" value="TreeGrafter"/>
</dbReference>
<dbReference type="PANTHER" id="PTHR10166:SF66">
    <property type="entry name" value="VWFA AND CACHE DOMAIN-CONTAINING PROTEIN CG16868"/>
    <property type="match status" value="1"/>
</dbReference>
<dbReference type="AlphaFoldDB" id="A0AAD9L0K6"/>
<evidence type="ECO:0000313" key="2">
    <source>
        <dbReference type="Proteomes" id="UP001209878"/>
    </source>
</evidence>
<gene>
    <name evidence="1" type="ORF">NP493_412g01000</name>
</gene>
<sequence>MFTFGLGKGLSWDTLKAMAEQTNADKDAGEVKRGNFIEVDEPSNLRSKMGLYYNYVSRIGSQPRVIFSVPYKGFFGLGVVISGCLPVYHKSQLKGVVCIDRTVSDLLSDVTYFNKGELNYAFVLDGEARVLTHPLLPRPQTIRDDPLFIRLTSLERSPQTLHVMTSMIRGESGNLTFASDRVISRGNTRLEGVQTHNVLSTYFWEPVEHTSFSVCVVLADDAEAFTDTWQTSSLPQSFVYHRLDLRAQPNQCSFLHRVCLKDKTSVKFAPTAFVNPYEYLDTEETKTTVDRYELYMSGRSNSGDIFFKVNILESMGKEGVRESVAATFHLETILLTRPARFAIWRYIGTEAGVFRKYPGSRMVKEFDHTQRPWYKRSLYLKGVTSFSTPYTDASGAGTILTLSQSIYQGRASQQHKASDQVTAVMGMDFTLPYLYYRMLATYPACTQPEHRCFLVDSSGYIVIHKDFVDTISSGKTLSDTMVHISTKERLIALDLVKKNIMRKAACVNVQEFSNQYFWKASSEISLQSSVSSTFYAMSEVPGSNVFLVIVTGESPSVPPECQRCERKQDLSLCNSAACHCPCYSPTGIYKYCKDTFSLQTDGWPVCVPQSTVISLEDLRSEEQDEVSKMDDCFHYSCSVNMR</sequence>
<dbReference type="SUPFAM" id="SSF103190">
    <property type="entry name" value="Sensory domain-like"/>
    <property type="match status" value="1"/>
</dbReference>
<keyword evidence="2" id="KW-1185">Reference proteome</keyword>
<dbReference type="Proteomes" id="UP001209878">
    <property type="component" value="Unassembled WGS sequence"/>
</dbReference>
<evidence type="ECO:0000313" key="1">
    <source>
        <dbReference type="EMBL" id="KAK2181047.1"/>
    </source>
</evidence>
<dbReference type="InterPro" id="IPR051173">
    <property type="entry name" value="Ca_channel_alpha-2/delta"/>
</dbReference>
<protein>
    <submittedName>
        <fullName evidence="1">Uncharacterized protein</fullName>
    </submittedName>
</protein>
<dbReference type="GO" id="GO:0005245">
    <property type="term" value="F:voltage-gated calcium channel activity"/>
    <property type="evidence" value="ECO:0007669"/>
    <property type="project" value="TreeGrafter"/>
</dbReference>